<name>A0AAE3XUT8_VARPD</name>
<dbReference type="GeneID" id="99712652"/>
<accession>A0AAE3XUT8</accession>
<dbReference type="Proteomes" id="UP001184828">
    <property type="component" value="Unassembled WGS sequence"/>
</dbReference>
<dbReference type="EMBL" id="JAVDQZ010000001">
    <property type="protein sequence ID" value="MDR6424275.1"/>
    <property type="molecule type" value="Genomic_DNA"/>
</dbReference>
<evidence type="ECO:0008006" key="4">
    <source>
        <dbReference type="Google" id="ProtNLM"/>
    </source>
</evidence>
<protein>
    <recommendedName>
        <fullName evidence="4">Lipoprotein</fullName>
    </recommendedName>
</protein>
<sequence length="44" mass="4432">MRSTVLVLLLCIGLVAAGCNDKPKPGVPVPKASADVVMPVPFAG</sequence>
<comment type="caution">
    <text evidence="2">The sequence shown here is derived from an EMBL/GenBank/DDBJ whole genome shotgun (WGS) entry which is preliminary data.</text>
</comment>
<gene>
    <name evidence="2" type="ORF">J2738_000397</name>
</gene>
<feature type="chain" id="PRO_5042189143" description="Lipoprotein" evidence="1">
    <location>
        <begin position="18"/>
        <end position="44"/>
    </location>
</feature>
<dbReference type="PROSITE" id="PS51257">
    <property type="entry name" value="PROKAR_LIPOPROTEIN"/>
    <property type="match status" value="1"/>
</dbReference>
<evidence type="ECO:0000256" key="1">
    <source>
        <dbReference type="SAM" id="SignalP"/>
    </source>
</evidence>
<dbReference type="RefSeq" id="WP_259347628.1">
    <property type="nucleotide sequence ID" value="NZ_CAIGKF010000005.1"/>
</dbReference>
<evidence type="ECO:0000313" key="3">
    <source>
        <dbReference type="Proteomes" id="UP001184828"/>
    </source>
</evidence>
<feature type="signal peptide" evidence="1">
    <location>
        <begin position="1"/>
        <end position="17"/>
    </location>
</feature>
<keyword evidence="1" id="KW-0732">Signal</keyword>
<dbReference type="AlphaFoldDB" id="A0AAE3XUT8"/>
<proteinExistence type="predicted"/>
<organism evidence="2 3">
    <name type="scientific">Variovorax paradoxus</name>
    <dbReference type="NCBI Taxonomy" id="34073"/>
    <lineage>
        <taxon>Bacteria</taxon>
        <taxon>Pseudomonadati</taxon>
        <taxon>Pseudomonadota</taxon>
        <taxon>Betaproteobacteria</taxon>
        <taxon>Burkholderiales</taxon>
        <taxon>Comamonadaceae</taxon>
        <taxon>Variovorax</taxon>
    </lineage>
</organism>
<evidence type="ECO:0000313" key="2">
    <source>
        <dbReference type="EMBL" id="MDR6424275.1"/>
    </source>
</evidence>
<reference evidence="2" key="1">
    <citation type="submission" date="2023-07" db="EMBL/GenBank/DDBJ databases">
        <title>Sorghum-associated microbial communities from plants grown in Nebraska, USA.</title>
        <authorList>
            <person name="Schachtman D."/>
        </authorList>
    </citation>
    <scope>NUCLEOTIDE SEQUENCE</scope>
    <source>
        <strain evidence="2">DS2114</strain>
    </source>
</reference>